<dbReference type="OrthoDB" id="7612378at2759"/>
<protein>
    <submittedName>
        <fullName evidence="1">Uncharacterized protein</fullName>
    </submittedName>
</protein>
<name>A0A232EK44_9HYME</name>
<evidence type="ECO:0000313" key="1">
    <source>
        <dbReference type="EMBL" id="OXU18736.1"/>
    </source>
</evidence>
<dbReference type="AlphaFoldDB" id="A0A232EK44"/>
<gene>
    <name evidence="1" type="ORF">TSAR_000686</name>
</gene>
<proteinExistence type="predicted"/>
<evidence type="ECO:0000313" key="2">
    <source>
        <dbReference type="Proteomes" id="UP000215335"/>
    </source>
</evidence>
<dbReference type="Proteomes" id="UP000215335">
    <property type="component" value="Unassembled WGS sequence"/>
</dbReference>
<comment type="caution">
    <text evidence="1">The sequence shown here is derived from an EMBL/GenBank/DDBJ whole genome shotgun (WGS) entry which is preliminary data.</text>
</comment>
<sequence>MDMKQQLKHSNKLETNYHLSSRGKTATAPCNSRITNKDYKYLVLQRISSCTAHCRKSVQRKYTRVGTMGNVFKMEVQILSIFKQSSAPYLYTHFRVYSSSILFSTIVEKACCSIYKMDLIVDTQGFKQSSAPYLYTHFRVYSSSILFSTIVEKACCSICNNIFIDKMDLIVDTQEFKGQNGQFIIKELAYIDPTSSNISTTALLVRLAEQYPDLLDLSPTRNVIVWVKGAQKIEWLKPYFPDVRNIEDLGCPSLKISGFRLPLVCPHHLPDWEENCAVQNVCAINKWLRAVRRDFIFPLYFFEEYYNSSDSDTTTTNIFIDKMDLIVDTQKFKGQNGQFIIKELAYIDPNEPAAVAQLATFKPPHCWYDLPSNNQSANLWLKLSEIGVQSRRVTPVQSQRYFTKNK</sequence>
<dbReference type="EMBL" id="NNAY01003873">
    <property type="protein sequence ID" value="OXU18736.1"/>
    <property type="molecule type" value="Genomic_DNA"/>
</dbReference>
<keyword evidence="2" id="KW-1185">Reference proteome</keyword>
<accession>A0A232EK44</accession>
<reference evidence="1 2" key="1">
    <citation type="journal article" date="2017" name="Curr. Biol.">
        <title>The Evolution of Venom by Co-option of Single-Copy Genes.</title>
        <authorList>
            <person name="Martinson E.O."/>
            <person name="Mrinalini"/>
            <person name="Kelkar Y.D."/>
            <person name="Chang C.H."/>
            <person name="Werren J.H."/>
        </authorList>
    </citation>
    <scope>NUCLEOTIDE SEQUENCE [LARGE SCALE GENOMIC DNA]</scope>
    <source>
        <strain evidence="1 2">Alberta</strain>
        <tissue evidence="1">Whole body</tissue>
    </source>
</reference>
<organism evidence="1 2">
    <name type="scientific">Trichomalopsis sarcophagae</name>
    <dbReference type="NCBI Taxonomy" id="543379"/>
    <lineage>
        <taxon>Eukaryota</taxon>
        <taxon>Metazoa</taxon>
        <taxon>Ecdysozoa</taxon>
        <taxon>Arthropoda</taxon>
        <taxon>Hexapoda</taxon>
        <taxon>Insecta</taxon>
        <taxon>Pterygota</taxon>
        <taxon>Neoptera</taxon>
        <taxon>Endopterygota</taxon>
        <taxon>Hymenoptera</taxon>
        <taxon>Apocrita</taxon>
        <taxon>Proctotrupomorpha</taxon>
        <taxon>Chalcidoidea</taxon>
        <taxon>Pteromalidae</taxon>
        <taxon>Pteromalinae</taxon>
        <taxon>Trichomalopsis</taxon>
    </lineage>
</organism>